<keyword evidence="19" id="KW-1185">Reference proteome</keyword>
<dbReference type="Proteomes" id="UP000467841">
    <property type="component" value="Unassembled WGS sequence"/>
</dbReference>
<dbReference type="Pfam" id="PF02776">
    <property type="entry name" value="TPP_enzyme_N"/>
    <property type="match status" value="1"/>
</dbReference>
<evidence type="ECO:0000256" key="2">
    <source>
        <dbReference type="ARBA" id="ARBA00005025"/>
    </source>
</evidence>
<evidence type="ECO:0000313" key="19">
    <source>
        <dbReference type="Proteomes" id="UP000467841"/>
    </source>
</evidence>
<dbReference type="SUPFAM" id="SSF52518">
    <property type="entry name" value="Thiamin diphosphate-binding fold (THDP-binding)"/>
    <property type="match status" value="2"/>
</dbReference>
<dbReference type="EMBL" id="CACVBM020001151">
    <property type="protein sequence ID" value="CAA7034940.1"/>
    <property type="molecule type" value="Genomic_DNA"/>
</dbReference>
<keyword evidence="8 14" id="KW-0479">Metal-binding</keyword>
<dbReference type="CDD" id="cd02015">
    <property type="entry name" value="TPP_AHAS"/>
    <property type="match status" value="1"/>
</dbReference>
<feature type="domain" description="Thiamine pyrophosphate enzyme TPP-binding" evidence="16">
    <location>
        <begin position="331"/>
        <end position="486"/>
    </location>
</feature>
<dbReference type="InterPro" id="IPR039368">
    <property type="entry name" value="AHAS_TPP"/>
</dbReference>
<gene>
    <name evidence="18" type="ORF">MERR_LOCUS22175</name>
</gene>
<dbReference type="Pfam" id="PF00205">
    <property type="entry name" value="TPP_enzyme_M"/>
    <property type="match status" value="1"/>
</dbReference>
<protein>
    <recommendedName>
        <fullName evidence="4 14">Acetolactate synthase</fullName>
        <ecNumber evidence="4 14">2.2.1.6</ecNumber>
    </recommendedName>
</protein>
<comment type="cofactor">
    <cofactor evidence="14">
        <name>Mg(2+)</name>
        <dbReference type="ChEBI" id="CHEBI:18420"/>
    </cofactor>
    <text evidence="14">Binds 1 Mg(2+) ion per subunit.</text>
</comment>
<evidence type="ECO:0000256" key="11">
    <source>
        <dbReference type="ARBA" id="ARBA00023052"/>
    </source>
</evidence>
<dbReference type="NCBIfam" id="TIGR00118">
    <property type="entry name" value="acolac_lg"/>
    <property type="match status" value="1"/>
</dbReference>
<evidence type="ECO:0000256" key="12">
    <source>
        <dbReference type="ARBA" id="ARBA00023304"/>
    </source>
</evidence>
<dbReference type="GO" id="GO:0009099">
    <property type="term" value="P:L-valine biosynthetic process"/>
    <property type="evidence" value="ECO:0007669"/>
    <property type="project" value="UniProtKB-UniPathway"/>
</dbReference>
<dbReference type="UniPathway" id="UPA00047">
    <property type="reaction ID" value="UER00055"/>
</dbReference>
<keyword evidence="11 14" id="KW-0786">Thiamine pyrophosphate</keyword>
<dbReference type="GO" id="GO:0030976">
    <property type="term" value="F:thiamine pyrophosphate binding"/>
    <property type="evidence" value="ECO:0007669"/>
    <property type="project" value="UniProtKB-UniRule"/>
</dbReference>
<comment type="cofactor">
    <cofactor evidence="14">
        <name>thiamine diphosphate</name>
        <dbReference type="ChEBI" id="CHEBI:58937"/>
    </cofactor>
    <text evidence="14">Binds 1 thiamine pyrophosphate per subunit.</text>
</comment>
<sequence length="509" mass="55940">MPSPALFHHPPGVCIATSGPGATNTVTGIANAFLDSIPLVVITGQVPRHLIGKGAFQETPIVEVTSSITKSNYLVMHVEDIPRIIDEAFFLATSGRPGPVLVDVPMDIQKQLSVPDWEQPMRITGYLSRMPKPPEISQIEQIVKLISESKKPVLYIGGGCMSSSDELIKFVELTGIPVASTLMGLRAYPCNDDLSLQMLGMHGTVYANYAVDKSNLLLAFGVRFDDRVTGNLEAFASRAKIVHVDIDSAEIGKNKKPHLSICGDIKLALNELNKILKNREKLDFAVWRNEIREKKENFPLGFKSFGDAIPPQYAIQLLDELTNGRAIITTGVGQHQMWAAQFYKYKKPRQFLTSGGLGAMGFGLPAAIGAVVANPNAIVVDVDGDGSFMMNLQELATIKAENLPVKILILNNQHLGMVVQWQDRFYEGNKAYTFLGDPSDENEIFPDFLCYAKGSKIPSKRVTKREELRDAIQIMLSTPGPYLLDVIVSHQEHVLPMIPSNGAFKDIIT</sequence>
<comment type="catalytic activity">
    <reaction evidence="13 14">
        <text>2 pyruvate + H(+) = (2S)-2-acetolactate + CO2</text>
        <dbReference type="Rhea" id="RHEA:25249"/>
        <dbReference type="ChEBI" id="CHEBI:15361"/>
        <dbReference type="ChEBI" id="CHEBI:15378"/>
        <dbReference type="ChEBI" id="CHEBI:16526"/>
        <dbReference type="ChEBI" id="CHEBI:58476"/>
        <dbReference type="EC" id="2.2.1.6"/>
    </reaction>
</comment>
<dbReference type="InterPro" id="IPR012000">
    <property type="entry name" value="Thiamin_PyroP_enz_cen_dom"/>
</dbReference>
<evidence type="ECO:0000256" key="5">
    <source>
        <dbReference type="ARBA" id="ARBA00022605"/>
    </source>
</evidence>
<keyword evidence="10 14" id="KW-0460">Magnesium</keyword>
<proteinExistence type="inferred from homology"/>
<comment type="similarity">
    <text evidence="3 14">Belongs to the TPP enzyme family.</text>
</comment>
<dbReference type="CDD" id="cd07035">
    <property type="entry name" value="TPP_PYR_POX_like"/>
    <property type="match status" value="1"/>
</dbReference>
<dbReference type="InterPro" id="IPR011766">
    <property type="entry name" value="TPP_enzyme_TPP-bd"/>
</dbReference>
<evidence type="ECO:0000256" key="8">
    <source>
        <dbReference type="ARBA" id="ARBA00022723"/>
    </source>
</evidence>
<evidence type="ECO:0000256" key="7">
    <source>
        <dbReference type="ARBA" id="ARBA00022679"/>
    </source>
</evidence>
<dbReference type="SUPFAM" id="SSF52467">
    <property type="entry name" value="DHS-like NAD/FAD-binding domain"/>
    <property type="match status" value="1"/>
</dbReference>
<dbReference type="InterPro" id="IPR045229">
    <property type="entry name" value="TPP_enz"/>
</dbReference>
<evidence type="ECO:0000256" key="1">
    <source>
        <dbReference type="ARBA" id="ARBA00004974"/>
    </source>
</evidence>
<keyword evidence="7 14" id="KW-0808">Transferase</keyword>
<reference evidence="18" key="1">
    <citation type="submission" date="2020-01" db="EMBL/GenBank/DDBJ databases">
        <authorList>
            <person name="Mishra B."/>
        </authorList>
    </citation>
    <scope>NUCLEOTIDE SEQUENCE [LARGE SCALE GENOMIC DNA]</scope>
</reference>
<evidence type="ECO:0000256" key="3">
    <source>
        <dbReference type="ARBA" id="ARBA00007812"/>
    </source>
</evidence>
<comment type="pathway">
    <text evidence="1 14">Amino-acid biosynthesis; L-isoleucine biosynthesis; L-isoleucine from 2-oxobutanoate: step 1/4.</text>
</comment>
<keyword evidence="9" id="KW-0274">FAD</keyword>
<keyword evidence="9" id="KW-0285">Flavoprotein</keyword>
<dbReference type="InterPro" id="IPR012001">
    <property type="entry name" value="Thiamin_PyroP_enz_TPP-bd_dom"/>
</dbReference>
<dbReference type="EC" id="2.2.1.6" evidence="4 14"/>
<dbReference type="OrthoDB" id="16262at2759"/>
<feature type="domain" description="Thiamine pyrophosphate enzyme N-terminal TPP-binding" evidence="17">
    <location>
        <begin position="10"/>
        <end position="58"/>
    </location>
</feature>
<evidence type="ECO:0000259" key="15">
    <source>
        <dbReference type="Pfam" id="PF00205"/>
    </source>
</evidence>
<dbReference type="Gene3D" id="3.40.50.1220">
    <property type="entry name" value="TPP-binding domain"/>
    <property type="match status" value="1"/>
</dbReference>
<keyword evidence="5 14" id="KW-0028">Amino-acid biosynthesis</keyword>
<dbReference type="GO" id="GO:0050660">
    <property type="term" value="F:flavin adenine dinucleotide binding"/>
    <property type="evidence" value="ECO:0007669"/>
    <property type="project" value="InterPro"/>
</dbReference>
<dbReference type="Gene3D" id="3.40.50.970">
    <property type="match status" value="2"/>
</dbReference>
<comment type="caution">
    <text evidence="18">The sequence shown here is derived from an EMBL/GenBank/DDBJ whole genome shotgun (WGS) entry which is preliminary data.</text>
</comment>
<organism evidence="18 19">
    <name type="scientific">Microthlaspi erraticum</name>
    <dbReference type="NCBI Taxonomy" id="1685480"/>
    <lineage>
        <taxon>Eukaryota</taxon>
        <taxon>Viridiplantae</taxon>
        <taxon>Streptophyta</taxon>
        <taxon>Embryophyta</taxon>
        <taxon>Tracheophyta</taxon>
        <taxon>Spermatophyta</taxon>
        <taxon>Magnoliopsida</taxon>
        <taxon>eudicotyledons</taxon>
        <taxon>Gunneridae</taxon>
        <taxon>Pentapetalae</taxon>
        <taxon>rosids</taxon>
        <taxon>malvids</taxon>
        <taxon>Brassicales</taxon>
        <taxon>Brassicaceae</taxon>
        <taxon>Coluteocarpeae</taxon>
        <taxon>Microthlaspi</taxon>
    </lineage>
</organism>
<evidence type="ECO:0000256" key="9">
    <source>
        <dbReference type="ARBA" id="ARBA00022827"/>
    </source>
</evidence>
<evidence type="ECO:0000256" key="4">
    <source>
        <dbReference type="ARBA" id="ARBA00013145"/>
    </source>
</evidence>
<dbReference type="PANTHER" id="PTHR18968:SF13">
    <property type="entry name" value="ACETOLACTATE SYNTHASE CATALYTIC SUBUNIT, MITOCHONDRIAL"/>
    <property type="match status" value="1"/>
</dbReference>
<evidence type="ECO:0000256" key="14">
    <source>
        <dbReference type="RuleBase" id="RU003591"/>
    </source>
</evidence>
<dbReference type="PROSITE" id="PS00187">
    <property type="entry name" value="TPP_ENZYMES"/>
    <property type="match status" value="1"/>
</dbReference>
<evidence type="ECO:0000259" key="17">
    <source>
        <dbReference type="Pfam" id="PF02776"/>
    </source>
</evidence>
<keyword evidence="12 14" id="KW-0100">Branched-chain amino acid biosynthesis</keyword>
<evidence type="ECO:0000256" key="6">
    <source>
        <dbReference type="ARBA" id="ARBA00022646"/>
    </source>
</evidence>
<keyword evidence="6" id="KW-0359">Herbicide resistance</keyword>
<dbReference type="PANTHER" id="PTHR18968">
    <property type="entry name" value="THIAMINE PYROPHOSPHATE ENZYMES"/>
    <property type="match status" value="1"/>
</dbReference>
<dbReference type="UniPathway" id="UPA00049">
    <property type="reaction ID" value="UER00059"/>
</dbReference>
<dbReference type="AlphaFoldDB" id="A0A6D2J5V0"/>
<dbReference type="GO" id="GO:0009635">
    <property type="term" value="P:response to herbicide"/>
    <property type="evidence" value="ECO:0007669"/>
    <property type="project" value="UniProtKB-KW"/>
</dbReference>
<dbReference type="GO" id="GO:0003984">
    <property type="term" value="F:acetolactate synthase activity"/>
    <property type="evidence" value="ECO:0007669"/>
    <property type="project" value="UniProtKB-EC"/>
</dbReference>
<dbReference type="InterPro" id="IPR000399">
    <property type="entry name" value="TPP-bd_CS"/>
</dbReference>
<comment type="pathway">
    <text evidence="2 14">Amino-acid biosynthesis; L-valine biosynthesis; L-valine from pyruvate: step 1/4.</text>
</comment>
<evidence type="ECO:0000259" key="16">
    <source>
        <dbReference type="Pfam" id="PF02775"/>
    </source>
</evidence>
<dbReference type="InterPro" id="IPR029061">
    <property type="entry name" value="THDP-binding"/>
</dbReference>
<dbReference type="GO" id="GO:0005948">
    <property type="term" value="C:acetolactate synthase complex"/>
    <property type="evidence" value="ECO:0007669"/>
    <property type="project" value="TreeGrafter"/>
</dbReference>
<evidence type="ECO:0000256" key="13">
    <source>
        <dbReference type="ARBA" id="ARBA00048670"/>
    </source>
</evidence>
<feature type="domain" description="Thiamine pyrophosphate enzyme central" evidence="15">
    <location>
        <begin position="139"/>
        <end position="272"/>
    </location>
</feature>
<dbReference type="InterPro" id="IPR012846">
    <property type="entry name" value="Acetolactate_synth_lsu"/>
</dbReference>
<dbReference type="GO" id="GO:0009097">
    <property type="term" value="P:isoleucine biosynthetic process"/>
    <property type="evidence" value="ECO:0007669"/>
    <property type="project" value="UniProtKB-UniPathway"/>
</dbReference>
<name>A0A6D2J5V0_9BRAS</name>
<evidence type="ECO:0000256" key="10">
    <source>
        <dbReference type="ARBA" id="ARBA00022842"/>
    </source>
</evidence>
<dbReference type="FunFam" id="3.40.50.1220:FF:000008">
    <property type="entry name" value="Acetolactate synthase"/>
    <property type="match status" value="1"/>
</dbReference>
<dbReference type="InterPro" id="IPR029035">
    <property type="entry name" value="DHS-like_NAD/FAD-binding_dom"/>
</dbReference>
<evidence type="ECO:0000313" key="18">
    <source>
        <dbReference type="EMBL" id="CAA7034940.1"/>
    </source>
</evidence>
<dbReference type="Pfam" id="PF02775">
    <property type="entry name" value="TPP_enzyme_C"/>
    <property type="match status" value="1"/>
</dbReference>
<dbReference type="GO" id="GO:0000287">
    <property type="term" value="F:magnesium ion binding"/>
    <property type="evidence" value="ECO:0007669"/>
    <property type="project" value="UniProtKB-UniRule"/>
</dbReference>
<accession>A0A6D2J5V0</accession>